<dbReference type="InterPro" id="IPR036264">
    <property type="entry name" value="Bact_exopeptidase_dim_dom"/>
</dbReference>
<dbReference type="PANTHER" id="PTHR11014">
    <property type="entry name" value="PEPTIDASE M20 FAMILY MEMBER"/>
    <property type="match status" value="1"/>
</dbReference>
<feature type="binding site" evidence="2">
    <location>
        <position position="111"/>
    </location>
    <ligand>
        <name>Mn(2+)</name>
        <dbReference type="ChEBI" id="CHEBI:29035"/>
        <label>2</label>
    </ligand>
</feature>
<dbReference type="InterPro" id="IPR017439">
    <property type="entry name" value="Amidohydrolase"/>
</dbReference>
<gene>
    <name evidence="4" type="primary">hipO</name>
    <name evidence="4" type="ORF">KL86APRO_11847</name>
</gene>
<organism evidence="4">
    <name type="scientific">uncultured Alphaproteobacteria bacterium</name>
    <dbReference type="NCBI Taxonomy" id="91750"/>
    <lineage>
        <taxon>Bacteria</taxon>
        <taxon>Pseudomonadati</taxon>
        <taxon>Pseudomonadota</taxon>
        <taxon>Alphaproteobacteria</taxon>
        <taxon>environmental samples</taxon>
    </lineage>
</organism>
<dbReference type="CDD" id="cd05666">
    <property type="entry name" value="M20_Acy1-like"/>
    <property type="match status" value="1"/>
</dbReference>
<dbReference type="GO" id="GO:0047980">
    <property type="term" value="F:hippurate hydrolase activity"/>
    <property type="evidence" value="ECO:0007669"/>
    <property type="project" value="UniProtKB-EC"/>
</dbReference>
<dbReference type="Gene3D" id="3.30.70.360">
    <property type="match status" value="1"/>
</dbReference>
<accession>A0A212JYF3</accession>
<sequence>MTLDSPAARIRAEIAAEQADLIALRRDIHAHPETGFEETRTAALVAERLRAWGLEVTEGIAGTGVVGTLRGKRPGNRAIGLRADMDALHIEETTGLPHASTHPGKMHACGHDGHTAMLLAAARQMAKDPDFSGTVHFIFQPAEEGLGGARVMIEEGLLERFPIDAAYGMHNAPEGAVGTFALRKGPMMAAADTWTATFTGTGGHGGAAAHLSTDPTIPAAHFVLAVQGIIGRNVAAADTAVLSVGHIGAGDYQSPNIIPAKVVVRGTARSYKPEVRDILERRLKEVAAGCAATHGCGADLHYLRRYPPLVNAAAQADLALDVAAGLVGRANVDDDLPPRTGAEDFSFVLERVPGAMIFIGNGAPERGLHTPVYDFNDDILALGATYWVMLARRELA</sequence>
<feature type="binding site" evidence="2">
    <location>
        <position position="144"/>
    </location>
    <ligand>
        <name>Mn(2+)</name>
        <dbReference type="ChEBI" id="CHEBI:29035"/>
        <label>2</label>
    </ligand>
</feature>
<keyword evidence="2" id="KW-0464">Manganese</keyword>
<evidence type="ECO:0000259" key="3">
    <source>
        <dbReference type="Pfam" id="PF07687"/>
    </source>
</evidence>
<dbReference type="Pfam" id="PF01546">
    <property type="entry name" value="Peptidase_M20"/>
    <property type="match status" value="1"/>
</dbReference>
<feature type="binding site" evidence="2">
    <location>
        <position position="109"/>
    </location>
    <ligand>
        <name>Mn(2+)</name>
        <dbReference type="ChEBI" id="CHEBI:29035"/>
        <label>2</label>
    </ligand>
</feature>
<keyword evidence="1 4" id="KW-0378">Hydrolase</keyword>
<dbReference type="Gene3D" id="3.40.630.10">
    <property type="entry name" value="Zn peptidases"/>
    <property type="match status" value="1"/>
</dbReference>
<protein>
    <submittedName>
        <fullName evidence="4">Hippurate hydrolase</fullName>
        <ecNumber evidence="4">3.5.1.32</ecNumber>
    </submittedName>
</protein>
<evidence type="ECO:0000313" key="4">
    <source>
        <dbReference type="EMBL" id="SBW04382.1"/>
    </source>
</evidence>
<dbReference type="SUPFAM" id="SSF55031">
    <property type="entry name" value="Bacterial exopeptidase dimerisation domain"/>
    <property type="match status" value="1"/>
</dbReference>
<dbReference type="EC" id="3.5.1.32" evidence="4"/>
<comment type="cofactor">
    <cofactor evidence="2">
        <name>Mn(2+)</name>
        <dbReference type="ChEBI" id="CHEBI:29035"/>
    </cofactor>
    <text evidence="2">The Mn(2+) ion enhances activity.</text>
</comment>
<dbReference type="AlphaFoldDB" id="A0A212JYF3"/>
<dbReference type="PANTHER" id="PTHR11014:SF63">
    <property type="entry name" value="METALLOPEPTIDASE, PUTATIVE (AFU_ORTHOLOGUE AFUA_6G09600)-RELATED"/>
    <property type="match status" value="1"/>
</dbReference>
<evidence type="ECO:0000256" key="2">
    <source>
        <dbReference type="PIRSR" id="PIRSR005962-1"/>
    </source>
</evidence>
<dbReference type="SUPFAM" id="SSF53187">
    <property type="entry name" value="Zn-dependent exopeptidases"/>
    <property type="match status" value="1"/>
</dbReference>
<name>A0A212JYF3_9PROT</name>
<feature type="binding site" evidence="2">
    <location>
        <position position="369"/>
    </location>
    <ligand>
        <name>Mn(2+)</name>
        <dbReference type="ChEBI" id="CHEBI:29035"/>
        <label>2</label>
    </ligand>
</feature>
<proteinExistence type="predicted"/>
<reference evidence="4" key="1">
    <citation type="submission" date="2016-04" db="EMBL/GenBank/DDBJ databases">
        <authorList>
            <person name="Evans L.H."/>
            <person name="Alamgir A."/>
            <person name="Owens N."/>
            <person name="Weber N.D."/>
            <person name="Virtaneva K."/>
            <person name="Barbian K."/>
            <person name="Babar A."/>
            <person name="Rosenke K."/>
        </authorList>
    </citation>
    <scope>NUCLEOTIDE SEQUENCE</scope>
    <source>
        <strain evidence="4">86</strain>
    </source>
</reference>
<evidence type="ECO:0000256" key="1">
    <source>
        <dbReference type="ARBA" id="ARBA00022801"/>
    </source>
</evidence>
<feature type="binding site" evidence="2">
    <location>
        <position position="170"/>
    </location>
    <ligand>
        <name>Mn(2+)</name>
        <dbReference type="ChEBI" id="CHEBI:29035"/>
        <label>2</label>
    </ligand>
</feature>
<feature type="domain" description="Peptidase M20 dimerisation" evidence="3">
    <location>
        <begin position="193"/>
        <end position="287"/>
    </location>
</feature>
<dbReference type="InterPro" id="IPR011650">
    <property type="entry name" value="Peptidase_M20_dimer"/>
</dbReference>
<dbReference type="InterPro" id="IPR002933">
    <property type="entry name" value="Peptidase_M20"/>
</dbReference>
<dbReference type="GO" id="GO:0046872">
    <property type="term" value="F:metal ion binding"/>
    <property type="evidence" value="ECO:0007669"/>
    <property type="project" value="UniProtKB-KW"/>
</dbReference>
<dbReference type="PIRSF" id="PIRSF005962">
    <property type="entry name" value="Pept_M20D_amidohydro"/>
    <property type="match status" value="1"/>
</dbReference>
<dbReference type="Pfam" id="PF07687">
    <property type="entry name" value="M20_dimer"/>
    <property type="match status" value="1"/>
</dbReference>
<keyword evidence="2" id="KW-0479">Metal-binding</keyword>
<dbReference type="EMBL" id="FLUO01000001">
    <property type="protein sequence ID" value="SBW04382.1"/>
    <property type="molecule type" value="Genomic_DNA"/>
</dbReference>
<dbReference type="NCBIfam" id="TIGR01891">
    <property type="entry name" value="amidohydrolases"/>
    <property type="match status" value="1"/>
</dbReference>